<dbReference type="InterPro" id="IPR003777">
    <property type="entry name" value="XdhC_CoxI"/>
</dbReference>
<proteinExistence type="predicted"/>
<dbReference type="RefSeq" id="WP_301125899.1">
    <property type="nucleotide sequence ID" value="NZ_JAUHPV010000001.1"/>
</dbReference>
<dbReference type="Gene3D" id="3.40.50.720">
    <property type="entry name" value="NAD(P)-binding Rossmann-like Domain"/>
    <property type="match status" value="1"/>
</dbReference>
<dbReference type="Pfam" id="PF13478">
    <property type="entry name" value="XdhC_C"/>
    <property type="match status" value="1"/>
</dbReference>
<comment type="caution">
    <text evidence="3">The sequence shown here is derived from an EMBL/GenBank/DDBJ whole genome shotgun (WGS) entry which is preliminary data.</text>
</comment>
<evidence type="ECO:0000313" key="3">
    <source>
        <dbReference type="EMBL" id="MDN4471852.1"/>
    </source>
</evidence>
<gene>
    <name evidence="3" type="ORF">QQX04_02450</name>
</gene>
<feature type="domain" description="XdhC Rossmann" evidence="2">
    <location>
        <begin position="147"/>
        <end position="289"/>
    </location>
</feature>
<evidence type="ECO:0000259" key="1">
    <source>
        <dbReference type="Pfam" id="PF02625"/>
    </source>
</evidence>
<organism evidence="3 4">
    <name type="scientific">Demequina zhanjiangensis</name>
    <dbReference type="NCBI Taxonomy" id="3051659"/>
    <lineage>
        <taxon>Bacteria</taxon>
        <taxon>Bacillati</taxon>
        <taxon>Actinomycetota</taxon>
        <taxon>Actinomycetes</taxon>
        <taxon>Micrococcales</taxon>
        <taxon>Demequinaceae</taxon>
        <taxon>Demequina</taxon>
    </lineage>
</organism>
<evidence type="ECO:0000313" key="4">
    <source>
        <dbReference type="Proteomes" id="UP001172738"/>
    </source>
</evidence>
<sequence>MFEIAREMLAELEAGAPLGVVVVTAVHGSAPRAVGSAMAVTRDGRAIGSISGGCVEGEAYDLATQVLAEGGLVDVDLGGEGDLYAAGLACGGSLGVVAFRLSEDDGAVVQALRESLVPNERVEVRIPRHPERAGGPFSLVREAAPAMVIVGAVDFSGALASAAKALGYRVTVVDARPVFATQARFPEADEVVAMWPDRYLAGVALDERDAVCVLTHEERFDIPTLEIALRSEAGYVGAMGSRRTHERRVARLREAGLGEEQIARLRSPIGLDLGGSTPSETAVSIVAEILRDRTEASGAPLSQREGAIHPSQRT</sequence>
<dbReference type="InterPro" id="IPR052698">
    <property type="entry name" value="MoCofactor_Util/Proc"/>
</dbReference>
<evidence type="ECO:0000259" key="2">
    <source>
        <dbReference type="Pfam" id="PF13478"/>
    </source>
</evidence>
<protein>
    <submittedName>
        <fullName evidence="3">XdhC family protein</fullName>
    </submittedName>
</protein>
<dbReference type="EMBL" id="JAUHPV010000001">
    <property type="protein sequence ID" value="MDN4471852.1"/>
    <property type="molecule type" value="Genomic_DNA"/>
</dbReference>
<feature type="domain" description="XdhC- CoxI" evidence="1">
    <location>
        <begin position="12"/>
        <end position="73"/>
    </location>
</feature>
<keyword evidence="4" id="KW-1185">Reference proteome</keyword>
<name>A0ABT8FYF1_9MICO</name>
<accession>A0ABT8FYF1</accession>
<dbReference type="PANTHER" id="PTHR30388:SF4">
    <property type="entry name" value="MOLYBDENUM COFACTOR INSERTION CHAPERONE PAOD"/>
    <property type="match status" value="1"/>
</dbReference>
<dbReference type="Proteomes" id="UP001172738">
    <property type="component" value="Unassembled WGS sequence"/>
</dbReference>
<dbReference type="PANTHER" id="PTHR30388">
    <property type="entry name" value="ALDEHYDE OXIDOREDUCTASE MOLYBDENUM COFACTOR ASSEMBLY PROTEIN"/>
    <property type="match status" value="1"/>
</dbReference>
<dbReference type="InterPro" id="IPR027051">
    <property type="entry name" value="XdhC_Rossmann_dom"/>
</dbReference>
<dbReference type="Pfam" id="PF02625">
    <property type="entry name" value="XdhC_CoxI"/>
    <property type="match status" value="1"/>
</dbReference>
<reference evidence="3" key="1">
    <citation type="submission" date="2023-06" db="EMBL/GenBank/DDBJ databases">
        <title>SYSU T00b26.</title>
        <authorList>
            <person name="Gao L."/>
            <person name="Fang B.-Z."/>
            <person name="Li W.-J."/>
        </authorList>
    </citation>
    <scope>NUCLEOTIDE SEQUENCE</scope>
    <source>
        <strain evidence="3">SYSU T00b26</strain>
    </source>
</reference>